<gene>
    <name evidence="1" type="ORF">NITLEN_20724</name>
</gene>
<dbReference type="RefSeq" id="WP_181416761.1">
    <property type="nucleotide sequence ID" value="NZ_OUNR01000012.1"/>
</dbReference>
<protein>
    <recommendedName>
        <fullName evidence="3">TIGR04255 family protein</fullName>
    </recommendedName>
</protein>
<sequence length="245" mass="27690">MEPRQEWTRYTKSPIVEVTCQLHFPDLLTIPASPPAAFQDKVRARYPHFAPTQDRRGYVFSRHDRQEYVTLTQNTLAVTLTAFSEWAEFRAACAGVETAFRTVYGPAVYTRTTLRYRSLFRPQAYGIAPLEWDQLINAAALGPLALPGMTGTLQGSRHDLVLVLPDADGTDRFRLVHGFVTVTEPAQGRPSGEPGYLLEQEYFSIDPLQPQQLAPRLDRFNQEAARFFKHCVLEQLHTAMLPLAA</sequence>
<keyword evidence="2" id="KW-1185">Reference proteome</keyword>
<evidence type="ECO:0008006" key="3">
    <source>
        <dbReference type="Google" id="ProtNLM"/>
    </source>
</evidence>
<dbReference type="EMBL" id="OUNR01000012">
    <property type="protein sequence ID" value="SPP65084.1"/>
    <property type="molecule type" value="Genomic_DNA"/>
</dbReference>
<dbReference type="NCBIfam" id="TIGR04255">
    <property type="entry name" value="sporadTIGR04255"/>
    <property type="match status" value="1"/>
</dbReference>
<dbReference type="InParanoid" id="A0A330L5G6"/>
<reference evidence="2" key="1">
    <citation type="submission" date="2018-04" db="EMBL/GenBank/DDBJ databases">
        <authorList>
            <person name="Lucker S."/>
            <person name="Sakoula D."/>
        </authorList>
    </citation>
    <scope>NUCLEOTIDE SEQUENCE [LARGE SCALE GENOMIC DNA]</scope>
</reference>
<dbReference type="Proteomes" id="UP000248168">
    <property type="component" value="Unassembled WGS sequence"/>
</dbReference>
<evidence type="ECO:0000313" key="1">
    <source>
        <dbReference type="EMBL" id="SPP65084.1"/>
    </source>
</evidence>
<dbReference type="InterPro" id="IPR026349">
    <property type="entry name" value="CHP04255"/>
</dbReference>
<evidence type="ECO:0000313" key="2">
    <source>
        <dbReference type="Proteomes" id="UP000248168"/>
    </source>
</evidence>
<organism evidence="1 2">
    <name type="scientific">Nitrospira lenta</name>
    <dbReference type="NCBI Taxonomy" id="1436998"/>
    <lineage>
        <taxon>Bacteria</taxon>
        <taxon>Pseudomonadati</taxon>
        <taxon>Nitrospirota</taxon>
        <taxon>Nitrospiria</taxon>
        <taxon>Nitrospirales</taxon>
        <taxon>Nitrospiraceae</taxon>
        <taxon>Nitrospira</taxon>
    </lineage>
</organism>
<proteinExistence type="predicted"/>
<name>A0A330L5G6_9BACT</name>
<dbReference type="AlphaFoldDB" id="A0A330L5G6"/>
<accession>A0A330L5G6</accession>